<evidence type="ECO:0000313" key="2">
    <source>
        <dbReference type="EMBL" id="CAI9170135.1"/>
    </source>
</evidence>
<protein>
    <submittedName>
        <fullName evidence="2">Uncharacterized protein</fullName>
    </submittedName>
</protein>
<keyword evidence="3" id="KW-1185">Reference proteome</keyword>
<feature type="compositionally biased region" description="Basic and acidic residues" evidence="1">
    <location>
        <begin position="48"/>
        <end position="63"/>
    </location>
</feature>
<dbReference type="Proteomes" id="UP001176941">
    <property type="component" value="Chromosome 3"/>
</dbReference>
<name>A0ABN8Z9N5_RANTA</name>
<sequence>MMGAGAVAAWCWRDFEEIPHIQGQRTKTQQHGRRGEITFRVKPHTCQRRSEGSNKPCAHQDPETPRRLRELCLSVSCRGTGQQWTATGQELRVQQTWVRHKPSWRRSRLTPP</sequence>
<evidence type="ECO:0000256" key="1">
    <source>
        <dbReference type="SAM" id="MobiDB-lite"/>
    </source>
</evidence>
<reference evidence="2" key="1">
    <citation type="submission" date="2023-04" db="EMBL/GenBank/DDBJ databases">
        <authorList>
            <consortium name="ELIXIR-Norway"/>
        </authorList>
    </citation>
    <scope>NUCLEOTIDE SEQUENCE [LARGE SCALE GENOMIC DNA]</scope>
</reference>
<organism evidence="2 3">
    <name type="scientific">Rangifer tarandus platyrhynchus</name>
    <name type="common">Svalbard reindeer</name>
    <dbReference type="NCBI Taxonomy" id="3082113"/>
    <lineage>
        <taxon>Eukaryota</taxon>
        <taxon>Metazoa</taxon>
        <taxon>Chordata</taxon>
        <taxon>Craniata</taxon>
        <taxon>Vertebrata</taxon>
        <taxon>Euteleostomi</taxon>
        <taxon>Mammalia</taxon>
        <taxon>Eutheria</taxon>
        <taxon>Laurasiatheria</taxon>
        <taxon>Artiodactyla</taxon>
        <taxon>Ruminantia</taxon>
        <taxon>Pecora</taxon>
        <taxon>Cervidae</taxon>
        <taxon>Odocoileinae</taxon>
        <taxon>Rangifer</taxon>
    </lineage>
</organism>
<feature type="region of interest" description="Disordered" evidence="1">
    <location>
        <begin position="43"/>
        <end position="63"/>
    </location>
</feature>
<dbReference type="EMBL" id="OX459939">
    <property type="protein sequence ID" value="CAI9170135.1"/>
    <property type="molecule type" value="Genomic_DNA"/>
</dbReference>
<accession>A0ABN8Z9N5</accession>
<proteinExistence type="predicted"/>
<gene>
    <name evidence="2" type="ORF">MRATA1EN1_LOCUS19097</name>
</gene>
<evidence type="ECO:0000313" key="3">
    <source>
        <dbReference type="Proteomes" id="UP001176941"/>
    </source>
</evidence>